<organism evidence="1 2">
    <name type="scientific">Dreissena polymorpha</name>
    <name type="common">Zebra mussel</name>
    <name type="synonym">Mytilus polymorpha</name>
    <dbReference type="NCBI Taxonomy" id="45954"/>
    <lineage>
        <taxon>Eukaryota</taxon>
        <taxon>Metazoa</taxon>
        <taxon>Spiralia</taxon>
        <taxon>Lophotrochozoa</taxon>
        <taxon>Mollusca</taxon>
        <taxon>Bivalvia</taxon>
        <taxon>Autobranchia</taxon>
        <taxon>Heteroconchia</taxon>
        <taxon>Euheterodonta</taxon>
        <taxon>Imparidentia</taxon>
        <taxon>Neoheterodontei</taxon>
        <taxon>Myida</taxon>
        <taxon>Dreissenoidea</taxon>
        <taxon>Dreissenidae</taxon>
        <taxon>Dreissena</taxon>
    </lineage>
</organism>
<evidence type="ECO:0000313" key="1">
    <source>
        <dbReference type="EMBL" id="KAH3874873.1"/>
    </source>
</evidence>
<name>A0A9D4RPW0_DREPO</name>
<evidence type="ECO:0000313" key="2">
    <source>
        <dbReference type="Proteomes" id="UP000828390"/>
    </source>
</evidence>
<sequence>MIFDFFVLTTCPCSFIESNGEISKLPAGANCGVNVISESQVAGGSSTDEDRDVVVMNSLLNYLNRTGESR</sequence>
<protein>
    <submittedName>
        <fullName evidence="1">Uncharacterized protein</fullName>
    </submittedName>
</protein>
<dbReference type="EMBL" id="JAIWYP010000002">
    <property type="protein sequence ID" value="KAH3874873.1"/>
    <property type="molecule type" value="Genomic_DNA"/>
</dbReference>
<dbReference type="Proteomes" id="UP000828390">
    <property type="component" value="Unassembled WGS sequence"/>
</dbReference>
<keyword evidence="2" id="KW-1185">Reference proteome</keyword>
<gene>
    <name evidence="1" type="ORF">DPMN_038128</name>
</gene>
<proteinExistence type="predicted"/>
<reference evidence="1" key="1">
    <citation type="journal article" date="2019" name="bioRxiv">
        <title>The Genome of the Zebra Mussel, Dreissena polymorpha: A Resource for Invasive Species Research.</title>
        <authorList>
            <person name="McCartney M.A."/>
            <person name="Auch B."/>
            <person name="Kono T."/>
            <person name="Mallez S."/>
            <person name="Zhang Y."/>
            <person name="Obille A."/>
            <person name="Becker A."/>
            <person name="Abrahante J.E."/>
            <person name="Garbe J."/>
            <person name="Badalamenti J.P."/>
            <person name="Herman A."/>
            <person name="Mangelson H."/>
            <person name="Liachko I."/>
            <person name="Sullivan S."/>
            <person name="Sone E.D."/>
            <person name="Koren S."/>
            <person name="Silverstein K.A.T."/>
            <person name="Beckman K.B."/>
            <person name="Gohl D.M."/>
        </authorList>
    </citation>
    <scope>NUCLEOTIDE SEQUENCE</scope>
    <source>
        <strain evidence="1">Duluth1</strain>
        <tissue evidence="1">Whole animal</tissue>
    </source>
</reference>
<accession>A0A9D4RPW0</accession>
<comment type="caution">
    <text evidence="1">The sequence shown here is derived from an EMBL/GenBank/DDBJ whole genome shotgun (WGS) entry which is preliminary data.</text>
</comment>
<dbReference type="AlphaFoldDB" id="A0A9D4RPW0"/>
<reference evidence="1" key="2">
    <citation type="submission" date="2020-11" db="EMBL/GenBank/DDBJ databases">
        <authorList>
            <person name="McCartney M.A."/>
            <person name="Auch B."/>
            <person name="Kono T."/>
            <person name="Mallez S."/>
            <person name="Becker A."/>
            <person name="Gohl D.M."/>
            <person name="Silverstein K.A.T."/>
            <person name="Koren S."/>
            <person name="Bechman K.B."/>
            <person name="Herman A."/>
            <person name="Abrahante J.E."/>
            <person name="Garbe J."/>
        </authorList>
    </citation>
    <scope>NUCLEOTIDE SEQUENCE</scope>
    <source>
        <strain evidence="1">Duluth1</strain>
        <tissue evidence="1">Whole animal</tissue>
    </source>
</reference>